<proteinExistence type="predicted"/>
<dbReference type="Gene3D" id="3.40.630.10">
    <property type="entry name" value="Zn peptidases"/>
    <property type="match status" value="1"/>
</dbReference>
<dbReference type="InterPro" id="IPR036264">
    <property type="entry name" value="Bact_exopeptidase_dim_dom"/>
</dbReference>
<dbReference type="RefSeq" id="WP_339946489.1">
    <property type="nucleotide sequence ID" value="NZ_BAABGA010000080.1"/>
</dbReference>
<feature type="domain" description="Peptidase M20 dimerisation" evidence="2">
    <location>
        <begin position="199"/>
        <end position="293"/>
    </location>
</feature>
<dbReference type="Gene3D" id="3.30.70.360">
    <property type="match status" value="1"/>
</dbReference>
<dbReference type="SUPFAM" id="SSF53187">
    <property type="entry name" value="Zn-dependent exopeptidases"/>
    <property type="match status" value="1"/>
</dbReference>
<dbReference type="InterPro" id="IPR002933">
    <property type="entry name" value="Peptidase_M20"/>
</dbReference>
<evidence type="ECO:0000259" key="2">
    <source>
        <dbReference type="Pfam" id="PF07687"/>
    </source>
</evidence>
<dbReference type="InterPro" id="IPR017439">
    <property type="entry name" value="Amidohydrolase"/>
</dbReference>
<dbReference type="InterPro" id="IPR011650">
    <property type="entry name" value="Peptidase_M20_dimer"/>
</dbReference>
<dbReference type="PANTHER" id="PTHR11014">
    <property type="entry name" value="PEPTIDASE M20 FAMILY MEMBER"/>
    <property type="match status" value="1"/>
</dbReference>
<sequence length="412" mass="44911">MTDSQTWLPQLIEVAEPLHADWVSMRRYLHQNPELSDSEYQTTEYLTCAFTKLGLPTHIPVDKRGLTADLVTFKHDPNRWIAIRGDIDALPISDSKAVDYRSTCDGVMHACGHDVHATVVVAAMQILTAMHKANRLPWPIAVRAILQPSEELATGARYMIHHHALRDIDAILALHVDPTRSVGCIGLRHGTLTAACDAIHVTITGNGGHGARPHLTNDPIDAITHWVQSAFRRLGRTVNAHQTVVFSVGELHAGHSTNVIPDSAALSGSLRSLDAHSRRIALETLEDVCRATEIENNCKVKMELGFSAPAVINDDSLVDLLTDTATAAFTAGAIEWIDEPSMGSEDFSYYLKQIPGAMFRLGVAGDQVGHAPLHTPAFDIDEQAIMVGAKLFAASVIAYFDPQRTPIPTENS</sequence>
<protein>
    <submittedName>
        <fullName evidence="3">Amidohydrolase</fullName>
    </submittedName>
</protein>
<dbReference type="PIRSF" id="PIRSF005962">
    <property type="entry name" value="Pept_M20D_amidohydro"/>
    <property type="match status" value="1"/>
</dbReference>
<reference evidence="4" key="1">
    <citation type="journal article" date="2019" name="Int. J. Syst. Evol. Microbiol.">
        <title>The Global Catalogue of Microorganisms (GCM) 10K type strain sequencing project: providing services to taxonomists for standard genome sequencing and annotation.</title>
        <authorList>
            <consortium name="The Broad Institute Genomics Platform"/>
            <consortium name="The Broad Institute Genome Sequencing Center for Infectious Disease"/>
            <person name="Wu L."/>
            <person name="Ma J."/>
        </authorList>
    </citation>
    <scope>NUCLEOTIDE SEQUENCE [LARGE SCALE GENOMIC DNA]</scope>
    <source>
        <strain evidence="4">JCM 17759</strain>
    </source>
</reference>
<gene>
    <name evidence="3" type="ORF">GCM10023156_54320</name>
</gene>
<evidence type="ECO:0000313" key="4">
    <source>
        <dbReference type="Proteomes" id="UP001500840"/>
    </source>
</evidence>
<dbReference type="Proteomes" id="UP001500840">
    <property type="component" value="Unassembled WGS sequence"/>
</dbReference>
<dbReference type="Pfam" id="PF01546">
    <property type="entry name" value="Peptidase_M20"/>
    <property type="match status" value="1"/>
</dbReference>
<organism evidence="3 4">
    <name type="scientific">Novipirellula rosea</name>
    <dbReference type="NCBI Taxonomy" id="1031540"/>
    <lineage>
        <taxon>Bacteria</taxon>
        <taxon>Pseudomonadati</taxon>
        <taxon>Planctomycetota</taxon>
        <taxon>Planctomycetia</taxon>
        <taxon>Pirellulales</taxon>
        <taxon>Pirellulaceae</taxon>
        <taxon>Novipirellula</taxon>
    </lineage>
</organism>
<dbReference type="EMBL" id="BAABGA010000080">
    <property type="protein sequence ID" value="GAA4466011.1"/>
    <property type="molecule type" value="Genomic_DNA"/>
</dbReference>
<comment type="caution">
    <text evidence="3">The sequence shown here is derived from an EMBL/GenBank/DDBJ whole genome shotgun (WGS) entry which is preliminary data.</text>
</comment>
<keyword evidence="4" id="KW-1185">Reference proteome</keyword>
<keyword evidence="1" id="KW-0378">Hydrolase</keyword>
<evidence type="ECO:0000256" key="1">
    <source>
        <dbReference type="ARBA" id="ARBA00022801"/>
    </source>
</evidence>
<dbReference type="PANTHER" id="PTHR11014:SF63">
    <property type="entry name" value="METALLOPEPTIDASE, PUTATIVE (AFU_ORTHOLOGUE AFUA_6G09600)-RELATED"/>
    <property type="match status" value="1"/>
</dbReference>
<accession>A0ABP8NFA0</accession>
<dbReference type="SUPFAM" id="SSF55031">
    <property type="entry name" value="Bacterial exopeptidase dimerisation domain"/>
    <property type="match status" value="1"/>
</dbReference>
<dbReference type="NCBIfam" id="TIGR01891">
    <property type="entry name" value="amidohydrolases"/>
    <property type="match status" value="1"/>
</dbReference>
<evidence type="ECO:0000313" key="3">
    <source>
        <dbReference type="EMBL" id="GAA4466011.1"/>
    </source>
</evidence>
<dbReference type="Pfam" id="PF07687">
    <property type="entry name" value="M20_dimer"/>
    <property type="match status" value="1"/>
</dbReference>
<name>A0ABP8NFA0_9BACT</name>